<accession>A0A2G9QLG6</accession>
<keyword evidence="7 12" id="KW-1133">Transmembrane helix</keyword>
<keyword evidence="8" id="KW-0297">G-protein coupled receptor</keyword>
<reference evidence="14" key="1">
    <citation type="journal article" date="2017" name="Nat. Commun.">
        <title>The North American bullfrog draft genome provides insight into hormonal regulation of long noncoding RNA.</title>
        <authorList>
            <person name="Hammond S.A."/>
            <person name="Warren R.L."/>
            <person name="Vandervalk B.P."/>
            <person name="Kucuk E."/>
            <person name="Khan H."/>
            <person name="Gibb E.A."/>
            <person name="Pandoh P."/>
            <person name="Kirk H."/>
            <person name="Zhao Y."/>
            <person name="Jones M."/>
            <person name="Mungall A.J."/>
            <person name="Coope R."/>
            <person name="Pleasance S."/>
            <person name="Moore R.A."/>
            <person name="Holt R.A."/>
            <person name="Round J.M."/>
            <person name="Ohora S."/>
            <person name="Walle B.V."/>
            <person name="Veldhoen N."/>
            <person name="Helbing C.C."/>
            <person name="Birol I."/>
        </authorList>
    </citation>
    <scope>NUCLEOTIDE SEQUENCE [LARGE SCALE GENOMIC DNA]</scope>
</reference>
<gene>
    <name evidence="13" type="ORF">AB205_0174190</name>
</gene>
<proteinExistence type="inferred from homology"/>
<evidence type="ECO:0000256" key="1">
    <source>
        <dbReference type="ARBA" id="ARBA00004651"/>
    </source>
</evidence>
<keyword evidence="4" id="KW-0716">Sensory transduction</keyword>
<comment type="similarity">
    <text evidence="2">Belongs to the G-protein coupled receptor 1 family.</text>
</comment>
<organism evidence="13 14">
    <name type="scientific">Aquarana catesbeiana</name>
    <name type="common">American bullfrog</name>
    <name type="synonym">Rana catesbeiana</name>
    <dbReference type="NCBI Taxonomy" id="8400"/>
    <lineage>
        <taxon>Eukaryota</taxon>
        <taxon>Metazoa</taxon>
        <taxon>Chordata</taxon>
        <taxon>Craniata</taxon>
        <taxon>Vertebrata</taxon>
        <taxon>Euteleostomi</taxon>
        <taxon>Amphibia</taxon>
        <taxon>Batrachia</taxon>
        <taxon>Anura</taxon>
        <taxon>Neobatrachia</taxon>
        <taxon>Ranoidea</taxon>
        <taxon>Ranidae</taxon>
        <taxon>Aquarana</taxon>
    </lineage>
</organism>
<dbReference type="FunFam" id="1.10.1220.70:FF:000001">
    <property type="entry name" value="Olfactory receptor"/>
    <property type="match status" value="1"/>
</dbReference>
<dbReference type="InterPro" id="IPR050939">
    <property type="entry name" value="Olfactory_GPCR1"/>
</dbReference>
<dbReference type="Proteomes" id="UP000228934">
    <property type="component" value="Unassembled WGS sequence"/>
</dbReference>
<dbReference type="EMBL" id="KV963986">
    <property type="protein sequence ID" value="PIO16472.1"/>
    <property type="molecule type" value="Genomic_DNA"/>
</dbReference>
<dbReference type="AlphaFoldDB" id="A0A2G9QLG6"/>
<feature type="transmembrane region" description="Helical" evidence="12">
    <location>
        <begin position="43"/>
        <end position="63"/>
    </location>
</feature>
<dbReference type="GO" id="GO:0004930">
    <property type="term" value="F:G protein-coupled receptor activity"/>
    <property type="evidence" value="ECO:0007669"/>
    <property type="project" value="UniProtKB-KW"/>
</dbReference>
<dbReference type="SUPFAM" id="SSF81321">
    <property type="entry name" value="Family A G protein-coupled receptor-like"/>
    <property type="match status" value="1"/>
</dbReference>
<dbReference type="Gene3D" id="1.10.1220.70">
    <property type="match status" value="1"/>
</dbReference>
<evidence type="ECO:0000256" key="4">
    <source>
        <dbReference type="ARBA" id="ARBA00022606"/>
    </source>
</evidence>
<evidence type="ECO:0000256" key="8">
    <source>
        <dbReference type="ARBA" id="ARBA00023040"/>
    </source>
</evidence>
<name>A0A2G9QLG6_AQUCT</name>
<dbReference type="PANTHER" id="PTHR24242">
    <property type="entry name" value="G-PROTEIN COUPLED RECEPTOR"/>
    <property type="match status" value="1"/>
</dbReference>
<evidence type="ECO:0000256" key="3">
    <source>
        <dbReference type="ARBA" id="ARBA00022475"/>
    </source>
</evidence>
<evidence type="ECO:0000256" key="6">
    <source>
        <dbReference type="ARBA" id="ARBA00022725"/>
    </source>
</evidence>
<keyword evidence="10" id="KW-0675">Receptor</keyword>
<comment type="subcellular location">
    <subcellularLocation>
        <location evidence="1">Cell membrane</location>
        <topology evidence="1">Multi-pass membrane protein</topology>
    </subcellularLocation>
</comment>
<dbReference type="OrthoDB" id="9836137at2759"/>
<evidence type="ECO:0000256" key="7">
    <source>
        <dbReference type="ARBA" id="ARBA00022989"/>
    </source>
</evidence>
<evidence type="ECO:0000256" key="12">
    <source>
        <dbReference type="SAM" id="Phobius"/>
    </source>
</evidence>
<evidence type="ECO:0000256" key="10">
    <source>
        <dbReference type="ARBA" id="ARBA00023170"/>
    </source>
</evidence>
<keyword evidence="5 12" id="KW-0812">Transmembrane</keyword>
<evidence type="ECO:0000256" key="11">
    <source>
        <dbReference type="ARBA" id="ARBA00023224"/>
    </source>
</evidence>
<evidence type="ECO:0000256" key="2">
    <source>
        <dbReference type="ARBA" id="ARBA00010663"/>
    </source>
</evidence>
<evidence type="ECO:0000313" key="14">
    <source>
        <dbReference type="Proteomes" id="UP000228934"/>
    </source>
</evidence>
<dbReference type="PANTHER" id="PTHR24242:SF403">
    <property type="entry name" value="OLFACTORY RECEPTOR 5V1-LIKE"/>
    <property type="match status" value="1"/>
</dbReference>
<keyword evidence="14" id="KW-1185">Reference proteome</keyword>
<dbReference type="GO" id="GO:0005886">
    <property type="term" value="C:plasma membrane"/>
    <property type="evidence" value="ECO:0007669"/>
    <property type="project" value="UniProtKB-SubCell"/>
</dbReference>
<evidence type="ECO:0000256" key="9">
    <source>
        <dbReference type="ARBA" id="ARBA00023136"/>
    </source>
</evidence>
<feature type="non-terminal residue" evidence="13">
    <location>
        <position position="85"/>
    </location>
</feature>
<sequence>MPSMLWEKLSVFHRYLAINNPLKYLVIMNNTFSSEHKHSHYDIFLALMYTVVIPLLNPFIYILRNREVKNVFRKLIRNILLQGPV</sequence>
<evidence type="ECO:0000256" key="5">
    <source>
        <dbReference type="ARBA" id="ARBA00022692"/>
    </source>
</evidence>
<keyword evidence="6" id="KW-0552">Olfaction</keyword>
<keyword evidence="11" id="KW-0807">Transducer</keyword>
<dbReference type="GO" id="GO:0007608">
    <property type="term" value="P:sensory perception of smell"/>
    <property type="evidence" value="ECO:0007669"/>
    <property type="project" value="UniProtKB-KW"/>
</dbReference>
<evidence type="ECO:0008006" key="15">
    <source>
        <dbReference type="Google" id="ProtNLM"/>
    </source>
</evidence>
<keyword evidence="9 12" id="KW-0472">Membrane</keyword>
<evidence type="ECO:0000313" key="13">
    <source>
        <dbReference type="EMBL" id="PIO16472.1"/>
    </source>
</evidence>
<protein>
    <recommendedName>
        <fullName evidence="15">G-protein coupled receptors family 1 profile domain-containing protein</fullName>
    </recommendedName>
</protein>
<keyword evidence="3" id="KW-1003">Cell membrane</keyword>